<dbReference type="PANTHER" id="PTHR42829">
    <property type="entry name" value="NADH-UBIQUINONE OXIDOREDUCTASE CHAIN 5"/>
    <property type="match status" value="1"/>
</dbReference>
<sequence>MHEVSFQVVRTFDIIVFLVPFLPFLASIITLLFGKRYFRDKAHYLPVSALFVSFLLSLKLLIDVISGKTYNFDIYSWIVAGSLKVGLGFLVDPLSVMMLCMVTSLAFLIHVYSIGYMGGDPGYYRFFSYISLFTFSMLMLVLSNNLVQLYLGWEAVGLCSYFLIGFWYEKKSASDAAKKAFIVNRVGDFGFALGIFAMFYYLGTLYYTEIFEKLPLLANLYVEIGGYEIHVPFLIAFLLFCGAMGKSAQVPLHVWLPDAMEGPTPVSALIHAATMVTAGVFMVSRLHALFEMSDYAMAMVAFVGAITCFMAATIAPTQFDIKRVVAYSTLSQLGYMFMACGVGAFAAGMFHLFTHAYFKALLFLGAGSVIHALHHAPDPNDIRIMGGLKKYMPITFWTFLIASLSISGIPGLAGFFSKDEILAMAYFSKYPWGKVIWLIGLIVASMTAFYTFRIFFKAFLGEFRGKEALHGHLPHESPKVMTFPLIIIAVGAIFAGWLGIPESLGGGANFQRFLEPVLGHPELPHIDHTLEYLLMGLGVLAGILGISLSYLVYVKSPSLETLFSSRFKRLYTFLYRKWLFDELYHRIFVMPTLFLSRTVVNLILDTFIIDQTVNGSARTAESFAGIFRRFHTGVVNHYNWFILLGLIIYMLVVMYLK</sequence>
<dbReference type="STRING" id="1653476.THC_1306"/>
<evidence type="ECO:0000313" key="10">
    <source>
        <dbReference type="Proteomes" id="UP000068196"/>
    </source>
</evidence>
<evidence type="ECO:0000256" key="5">
    <source>
        <dbReference type="RuleBase" id="RU000320"/>
    </source>
</evidence>
<dbReference type="AlphaFoldDB" id="A0A0U4W3J9"/>
<dbReference type="PANTHER" id="PTHR42829:SF2">
    <property type="entry name" value="NADH-UBIQUINONE OXIDOREDUCTASE CHAIN 5"/>
    <property type="match status" value="1"/>
</dbReference>
<keyword evidence="3 6" id="KW-1133">Transmembrane helix</keyword>
<feature type="transmembrane region" description="Helical" evidence="6">
    <location>
        <begin position="480"/>
        <end position="500"/>
    </location>
</feature>
<dbReference type="OrthoDB" id="9807568at2"/>
<evidence type="ECO:0000256" key="2">
    <source>
        <dbReference type="ARBA" id="ARBA00022692"/>
    </source>
</evidence>
<dbReference type="GO" id="GO:0003954">
    <property type="term" value="F:NADH dehydrogenase activity"/>
    <property type="evidence" value="ECO:0007669"/>
    <property type="project" value="TreeGrafter"/>
</dbReference>
<feature type="transmembrane region" description="Helical" evidence="6">
    <location>
        <begin position="394"/>
        <end position="416"/>
    </location>
</feature>
<feature type="transmembrane region" description="Helical" evidence="6">
    <location>
        <begin position="149"/>
        <end position="168"/>
    </location>
</feature>
<dbReference type="Pfam" id="PF00361">
    <property type="entry name" value="Proton_antipo_M"/>
    <property type="match status" value="1"/>
</dbReference>
<feature type="transmembrane region" description="Helical" evidence="6">
    <location>
        <begin position="327"/>
        <end position="350"/>
    </location>
</feature>
<gene>
    <name evidence="9" type="ORF">THC_1306</name>
</gene>
<reference evidence="10" key="2">
    <citation type="journal article" date="2016" name="Int. J. Syst. Evol. Microbiol.">
        <title>Caldimicrobium thiodismutans sp. nov., a sulfur-disproportionating bacterium isolated from a hot spring.</title>
        <authorList>
            <person name="Kojima H."/>
            <person name="Umezawa K."/>
            <person name="Fukui M."/>
        </authorList>
    </citation>
    <scope>NUCLEOTIDE SEQUENCE [LARGE SCALE GENOMIC DNA]</scope>
    <source>
        <strain evidence="10">TF1</strain>
    </source>
</reference>
<dbReference type="KEGG" id="cthi:THC_1306"/>
<feature type="domain" description="NADH-Ubiquinone oxidoreductase (complex I) chain 5 N-terminal" evidence="8">
    <location>
        <begin position="77"/>
        <end position="127"/>
    </location>
</feature>
<evidence type="ECO:0000259" key="7">
    <source>
        <dbReference type="Pfam" id="PF00361"/>
    </source>
</evidence>
<keyword evidence="10" id="KW-1185">Reference proteome</keyword>
<dbReference type="EMBL" id="AP014945">
    <property type="protein sequence ID" value="BAU23674.1"/>
    <property type="molecule type" value="Genomic_DNA"/>
</dbReference>
<dbReference type="Gene3D" id="1.20.5.2700">
    <property type="match status" value="1"/>
</dbReference>
<feature type="transmembrane region" description="Helical" evidence="6">
    <location>
        <begin position="356"/>
        <end position="373"/>
    </location>
</feature>
<evidence type="ECO:0000256" key="3">
    <source>
        <dbReference type="ARBA" id="ARBA00022989"/>
    </source>
</evidence>
<reference evidence="9 10" key="1">
    <citation type="journal article" date="2016" name="Int. J. Syst. Evol. Microbiol.">
        <title>Caldimicrobium thiodismutans sp. nov., a sulfur-disproportionating bacterium isolated from a hot spring, and emended description of the genus Caldimicrobium.</title>
        <authorList>
            <person name="Kojima H."/>
            <person name="Umezawa K."/>
            <person name="Fukui M."/>
        </authorList>
    </citation>
    <scope>NUCLEOTIDE SEQUENCE [LARGE SCALE GENOMIC DNA]</scope>
    <source>
        <strain evidence="9 10">TF1</strain>
    </source>
</reference>
<feature type="transmembrane region" description="Helical" evidence="6">
    <location>
        <begin position="96"/>
        <end position="114"/>
    </location>
</feature>
<dbReference type="Pfam" id="PF00662">
    <property type="entry name" value="Proton_antipo_N"/>
    <property type="match status" value="1"/>
</dbReference>
<feature type="transmembrane region" description="Helical" evidence="6">
    <location>
        <begin position="227"/>
        <end position="245"/>
    </location>
</feature>
<dbReference type="PATRIC" id="fig|1653476.3.peg.1355"/>
<feature type="transmembrane region" description="Helical" evidence="6">
    <location>
        <begin position="126"/>
        <end position="143"/>
    </location>
</feature>
<dbReference type="InterPro" id="IPR001750">
    <property type="entry name" value="ND/Mrp_TM"/>
</dbReference>
<dbReference type="RefSeq" id="WP_068515039.1">
    <property type="nucleotide sequence ID" value="NZ_AP014945.1"/>
</dbReference>
<dbReference type="GO" id="GO:0008137">
    <property type="term" value="F:NADH dehydrogenase (ubiquinone) activity"/>
    <property type="evidence" value="ECO:0007669"/>
    <property type="project" value="InterPro"/>
</dbReference>
<dbReference type="InterPro" id="IPR001516">
    <property type="entry name" value="Proton_antipo_N"/>
</dbReference>
<evidence type="ECO:0000259" key="8">
    <source>
        <dbReference type="Pfam" id="PF00662"/>
    </source>
</evidence>
<evidence type="ECO:0000313" key="9">
    <source>
        <dbReference type="EMBL" id="BAU23674.1"/>
    </source>
</evidence>
<dbReference type="GO" id="GO:0016020">
    <property type="term" value="C:membrane"/>
    <property type="evidence" value="ECO:0007669"/>
    <property type="project" value="UniProtKB-SubCell"/>
</dbReference>
<comment type="subcellular location">
    <subcellularLocation>
        <location evidence="1">Endomembrane system</location>
        <topology evidence="1">Multi-pass membrane protein</topology>
    </subcellularLocation>
    <subcellularLocation>
        <location evidence="5">Membrane</location>
        <topology evidence="5">Multi-pass membrane protein</topology>
    </subcellularLocation>
</comment>
<accession>A0A0U4W3J9</accession>
<dbReference type="PRINTS" id="PR01435">
    <property type="entry name" value="NPOXDRDTASE5"/>
</dbReference>
<feature type="transmembrane region" description="Helical" evidence="6">
    <location>
        <begin position="532"/>
        <end position="553"/>
    </location>
</feature>
<feature type="domain" description="NADH:quinone oxidoreductase/Mrp antiporter transmembrane" evidence="7">
    <location>
        <begin position="143"/>
        <end position="436"/>
    </location>
</feature>
<feature type="transmembrane region" description="Helical" evidence="6">
    <location>
        <begin position="638"/>
        <end position="656"/>
    </location>
</feature>
<feature type="transmembrane region" description="Helical" evidence="6">
    <location>
        <begin position="295"/>
        <end position="315"/>
    </location>
</feature>
<name>A0A0U4W3J9_9BACT</name>
<proteinExistence type="predicted"/>
<protein>
    <submittedName>
        <fullName evidence="9">NADH dehydrogenase subunit L</fullName>
    </submittedName>
</protein>
<keyword evidence="4 6" id="KW-0472">Membrane</keyword>
<feature type="transmembrane region" description="Helical" evidence="6">
    <location>
        <begin position="189"/>
        <end position="207"/>
    </location>
</feature>
<dbReference type="NCBIfam" id="NF005141">
    <property type="entry name" value="PRK06590.1"/>
    <property type="match status" value="1"/>
</dbReference>
<evidence type="ECO:0000256" key="4">
    <source>
        <dbReference type="ARBA" id="ARBA00023136"/>
    </source>
</evidence>
<evidence type="ECO:0000256" key="6">
    <source>
        <dbReference type="SAM" id="Phobius"/>
    </source>
</evidence>
<feature type="transmembrane region" description="Helical" evidence="6">
    <location>
        <begin position="12"/>
        <end position="32"/>
    </location>
</feature>
<dbReference type="InterPro" id="IPR003945">
    <property type="entry name" value="NU5C-like"/>
</dbReference>
<dbReference type="NCBIfam" id="TIGR01974">
    <property type="entry name" value="NDH_I_L"/>
    <property type="match status" value="1"/>
</dbReference>
<feature type="transmembrane region" description="Helical" evidence="6">
    <location>
        <begin position="266"/>
        <end position="283"/>
    </location>
</feature>
<dbReference type="GO" id="GO:0012505">
    <property type="term" value="C:endomembrane system"/>
    <property type="evidence" value="ECO:0007669"/>
    <property type="project" value="UniProtKB-SubCell"/>
</dbReference>
<dbReference type="PRINTS" id="PR01434">
    <property type="entry name" value="NADHDHGNASE5"/>
</dbReference>
<feature type="transmembrane region" description="Helical" evidence="6">
    <location>
        <begin position="44"/>
        <end position="62"/>
    </location>
</feature>
<dbReference type="GO" id="GO:0015990">
    <property type="term" value="P:electron transport coupled proton transport"/>
    <property type="evidence" value="ECO:0007669"/>
    <property type="project" value="TreeGrafter"/>
</dbReference>
<organism evidence="9 10">
    <name type="scientific">Caldimicrobium thiodismutans</name>
    <dbReference type="NCBI Taxonomy" id="1653476"/>
    <lineage>
        <taxon>Bacteria</taxon>
        <taxon>Pseudomonadati</taxon>
        <taxon>Thermodesulfobacteriota</taxon>
        <taxon>Thermodesulfobacteria</taxon>
        <taxon>Thermodesulfobacteriales</taxon>
        <taxon>Thermodesulfobacteriaceae</taxon>
        <taxon>Caldimicrobium</taxon>
    </lineage>
</organism>
<evidence type="ECO:0000256" key="1">
    <source>
        <dbReference type="ARBA" id="ARBA00004127"/>
    </source>
</evidence>
<keyword evidence="2 5" id="KW-0812">Transmembrane</keyword>
<feature type="transmembrane region" description="Helical" evidence="6">
    <location>
        <begin position="436"/>
        <end position="460"/>
    </location>
</feature>
<dbReference type="Proteomes" id="UP000068196">
    <property type="component" value="Chromosome"/>
</dbReference>
<dbReference type="GO" id="GO:0042773">
    <property type="term" value="P:ATP synthesis coupled electron transport"/>
    <property type="evidence" value="ECO:0007669"/>
    <property type="project" value="InterPro"/>
</dbReference>
<dbReference type="InterPro" id="IPR018393">
    <property type="entry name" value="NADHpl_OxRdtase_5_subgr"/>
</dbReference>